<sequence>MVMKWEWERYAADKQCIERALTMWKEWISKKKTYNDDVAAQGTMYVVNHMKLRDHQVAVIFDFFDEYLNLLDCGEEQAEDFYKKIMRM</sequence>
<gene>
    <name evidence="1" type="ORF">BT246_72160</name>
</gene>
<proteinExistence type="predicted"/>
<name>A0A9W3SJ45_BACTU</name>
<protein>
    <submittedName>
        <fullName evidence="1">Uncharacterized protein</fullName>
    </submittedName>
</protein>
<dbReference type="AlphaFoldDB" id="A0A9W3SJ45"/>
<dbReference type="Proteomes" id="UP000092743">
    <property type="component" value="Plasmid p46701"/>
</dbReference>
<geneLocation type="plasmid" evidence="1 2">
    <name>p46701</name>
</geneLocation>
<reference evidence="1 2" key="1">
    <citation type="submission" date="2016-04" db="EMBL/GenBank/DDBJ databases">
        <title>High quality genome of the nematocidal Bacillus thuringiensis MYBT18246.</title>
        <authorList>
            <person name="Hollensteiner J."/>
            <person name="Poehlein A."/>
            <person name="Sproeer C."/>
            <person name="Bunk B."/>
            <person name="Rosenstiel P."/>
            <person name="Schulenburg H."/>
            <person name="Liesegang H."/>
        </authorList>
    </citation>
    <scope>NUCLEOTIDE SEQUENCE [LARGE SCALE GENOMIC DNA]</scope>
    <source>
        <strain evidence="1 2">MYBT18246</strain>
        <plasmid evidence="1 2">p46701</plasmid>
    </source>
</reference>
<dbReference type="EMBL" id="CP015358">
    <property type="protein sequence ID" value="ANS52505.1"/>
    <property type="molecule type" value="Genomic_DNA"/>
</dbReference>
<dbReference type="RefSeq" id="WP_065487218.1">
    <property type="nucleotide sequence ID" value="NZ_CP015358.1"/>
</dbReference>
<accession>A0A9W3SJ45</accession>
<evidence type="ECO:0000313" key="1">
    <source>
        <dbReference type="EMBL" id="ANS52505.1"/>
    </source>
</evidence>
<organism evidence="1 2">
    <name type="scientific">Bacillus thuringiensis</name>
    <dbReference type="NCBI Taxonomy" id="1428"/>
    <lineage>
        <taxon>Bacteria</taxon>
        <taxon>Bacillati</taxon>
        <taxon>Bacillota</taxon>
        <taxon>Bacilli</taxon>
        <taxon>Bacillales</taxon>
        <taxon>Bacillaceae</taxon>
        <taxon>Bacillus</taxon>
        <taxon>Bacillus cereus group</taxon>
    </lineage>
</organism>
<evidence type="ECO:0000313" key="2">
    <source>
        <dbReference type="Proteomes" id="UP000092743"/>
    </source>
</evidence>
<keyword evidence="1" id="KW-0614">Plasmid</keyword>